<comment type="similarity">
    <text evidence="2 10">Belongs to the LolA family.</text>
</comment>
<evidence type="ECO:0000313" key="11">
    <source>
        <dbReference type="EMBL" id="PWI33899.1"/>
    </source>
</evidence>
<evidence type="ECO:0000256" key="3">
    <source>
        <dbReference type="ARBA" id="ARBA00011245"/>
    </source>
</evidence>
<gene>
    <name evidence="10" type="primary">lolA</name>
    <name evidence="11" type="ORF">DI392_06785</name>
</gene>
<feature type="chain" id="PRO_5015790626" description="Outer-membrane lipoprotein carrier protein" evidence="10">
    <location>
        <begin position="18"/>
        <end position="198"/>
    </location>
</feature>
<dbReference type="Gene3D" id="2.50.20.10">
    <property type="entry name" value="Lipoprotein localisation LolA/LolB/LppX"/>
    <property type="match status" value="1"/>
</dbReference>
<dbReference type="GO" id="GO:0030288">
    <property type="term" value="C:outer membrane-bounded periplasmic space"/>
    <property type="evidence" value="ECO:0007669"/>
    <property type="project" value="TreeGrafter"/>
</dbReference>
<evidence type="ECO:0000256" key="5">
    <source>
        <dbReference type="ARBA" id="ARBA00022448"/>
    </source>
</evidence>
<feature type="signal peptide" evidence="10">
    <location>
        <begin position="1"/>
        <end position="17"/>
    </location>
</feature>
<accession>A0A2U3BAS1</accession>
<dbReference type="SUPFAM" id="SSF89392">
    <property type="entry name" value="Prokaryotic lipoproteins and lipoprotein localization factors"/>
    <property type="match status" value="1"/>
</dbReference>
<evidence type="ECO:0000256" key="4">
    <source>
        <dbReference type="ARBA" id="ARBA00014035"/>
    </source>
</evidence>
<dbReference type="PANTHER" id="PTHR35869">
    <property type="entry name" value="OUTER-MEMBRANE LIPOPROTEIN CARRIER PROTEIN"/>
    <property type="match status" value="1"/>
</dbReference>
<evidence type="ECO:0000256" key="8">
    <source>
        <dbReference type="ARBA" id="ARBA00022927"/>
    </source>
</evidence>
<dbReference type="InterPro" id="IPR004564">
    <property type="entry name" value="OM_lipoprot_carrier_LolA-like"/>
</dbReference>
<comment type="subunit">
    <text evidence="3 10">Monomer.</text>
</comment>
<dbReference type="Proteomes" id="UP000245362">
    <property type="component" value="Unassembled WGS sequence"/>
</dbReference>
<evidence type="ECO:0000256" key="10">
    <source>
        <dbReference type="HAMAP-Rule" id="MF_00240"/>
    </source>
</evidence>
<evidence type="ECO:0000256" key="6">
    <source>
        <dbReference type="ARBA" id="ARBA00022729"/>
    </source>
</evidence>
<comment type="caution">
    <text evidence="11">The sequence shown here is derived from an EMBL/GenBank/DDBJ whole genome shotgun (WGS) entry which is preliminary data.</text>
</comment>
<evidence type="ECO:0000256" key="1">
    <source>
        <dbReference type="ARBA" id="ARBA00004418"/>
    </source>
</evidence>
<reference evidence="11 12" key="1">
    <citation type="submission" date="2018-05" db="EMBL/GenBank/DDBJ databases">
        <title>Vibrio limimaris sp. nov., isolated from marine sediment.</title>
        <authorList>
            <person name="Li C.-M."/>
        </authorList>
    </citation>
    <scope>NUCLEOTIDE SEQUENCE [LARGE SCALE GENOMIC DNA]</scope>
    <source>
        <strain evidence="11 12">E4404</strain>
    </source>
</reference>
<proteinExistence type="inferred from homology"/>
<evidence type="ECO:0000256" key="9">
    <source>
        <dbReference type="ARBA" id="ARBA00023186"/>
    </source>
</evidence>
<comment type="function">
    <text evidence="10">Participates in the translocation of lipoproteins from the inner membrane to the outer membrane. Only forms a complex with a lipoprotein if the residue after the N-terminal Cys is not an aspartate (The Asp acts as a targeting signal to indicate that the lipoprotein should stay in the inner membrane).</text>
</comment>
<dbReference type="AlphaFoldDB" id="A0A2U3BAS1"/>
<dbReference type="RefSeq" id="WP_109319151.1">
    <property type="nucleotide sequence ID" value="NZ_QFWT01000003.1"/>
</dbReference>
<keyword evidence="12" id="KW-1185">Reference proteome</keyword>
<keyword evidence="11" id="KW-0449">Lipoprotein</keyword>
<dbReference type="NCBIfam" id="TIGR00547">
    <property type="entry name" value="lolA"/>
    <property type="match status" value="1"/>
</dbReference>
<keyword evidence="7 10" id="KW-0574">Periplasm</keyword>
<dbReference type="GO" id="GO:0042953">
    <property type="term" value="P:lipoprotein transport"/>
    <property type="evidence" value="ECO:0007669"/>
    <property type="project" value="InterPro"/>
</dbReference>
<name>A0A2U3BAS1_9VIBR</name>
<dbReference type="Pfam" id="PF03548">
    <property type="entry name" value="LolA"/>
    <property type="match status" value="1"/>
</dbReference>
<keyword evidence="9 10" id="KW-0143">Chaperone</keyword>
<dbReference type="EMBL" id="QFWT01000003">
    <property type="protein sequence ID" value="PWI33899.1"/>
    <property type="molecule type" value="Genomic_DNA"/>
</dbReference>
<dbReference type="GO" id="GO:0044874">
    <property type="term" value="P:lipoprotein localization to outer membrane"/>
    <property type="evidence" value="ECO:0007669"/>
    <property type="project" value="UniProtKB-UniRule"/>
</dbReference>
<keyword evidence="5 10" id="KW-0813">Transport</keyword>
<dbReference type="InterPro" id="IPR018323">
    <property type="entry name" value="OM_lipoprot_carrier_LolA_Pbac"/>
</dbReference>
<dbReference type="PANTHER" id="PTHR35869:SF1">
    <property type="entry name" value="OUTER-MEMBRANE LIPOPROTEIN CARRIER PROTEIN"/>
    <property type="match status" value="1"/>
</dbReference>
<evidence type="ECO:0000313" key="12">
    <source>
        <dbReference type="Proteomes" id="UP000245362"/>
    </source>
</evidence>
<organism evidence="11 12">
    <name type="scientific">Vibrio albus</name>
    <dbReference type="NCBI Taxonomy" id="2200953"/>
    <lineage>
        <taxon>Bacteria</taxon>
        <taxon>Pseudomonadati</taxon>
        <taxon>Pseudomonadota</taxon>
        <taxon>Gammaproteobacteria</taxon>
        <taxon>Vibrionales</taxon>
        <taxon>Vibrionaceae</taxon>
        <taxon>Vibrio</taxon>
    </lineage>
</organism>
<evidence type="ECO:0000256" key="2">
    <source>
        <dbReference type="ARBA" id="ARBA00007615"/>
    </source>
</evidence>
<dbReference type="InterPro" id="IPR029046">
    <property type="entry name" value="LolA/LolB/LppX"/>
</dbReference>
<dbReference type="OrthoDB" id="9787361at2"/>
<comment type="subcellular location">
    <subcellularLocation>
        <location evidence="1 10">Periplasm</location>
    </subcellularLocation>
</comment>
<keyword evidence="6 10" id="KW-0732">Signal</keyword>
<sequence precursor="true">MKKLLLALVFTSFTVLASPKEELSARLEQNNGFTADFTQQVISPDNEVVQEAEGYVDVARPSLFRWTTTMPDENVLVSDGKTLWYYSPFIEQVTIYGQEQIMARTPFVLLTRNRDSDWDSYLISQEADRFTLTPTALDSTMGQFQIDIDTQGVVQGFNIIEQDGQRSQFTFSNFSSDVPDKQTFTFTVPEGVEVDDQR</sequence>
<evidence type="ECO:0000256" key="7">
    <source>
        <dbReference type="ARBA" id="ARBA00022764"/>
    </source>
</evidence>
<keyword evidence="8 10" id="KW-0653">Protein transport</keyword>
<protein>
    <recommendedName>
        <fullName evidence="4 10">Outer-membrane lipoprotein carrier protein</fullName>
    </recommendedName>
</protein>
<dbReference type="HAMAP" id="MF_00240">
    <property type="entry name" value="LolA"/>
    <property type="match status" value="1"/>
</dbReference>
<dbReference type="CDD" id="cd16325">
    <property type="entry name" value="LolA"/>
    <property type="match status" value="1"/>
</dbReference>